<dbReference type="InterPro" id="IPR032466">
    <property type="entry name" value="Metal_Hydrolase"/>
</dbReference>
<dbReference type="Pfam" id="PF04909">
    <property type="entry name" value="Amidohydro_2"/>
    <property type="match status" value="1"/>
</dbReference>
<feature type="domain" description="Amidohydrolase-related" evidence="2">
    <location>
        <begin position="50"/>
        <end position="336"/>
    </location>
</feature>
<dbReference type="SUPFAM" id="SSF51556">
    <property type="entry name" value="Metallo-dependent hydrolases"/>
    <property type="match status" value="1"/>
</dbReference>
<gene>
    <name evidence="3" type="ORF">IQ217_05180</name>
</gene>
<dbReference type="PANTHER" id="PTHR21240:SF30">
    <property type="entry name" value="AMIDOHYDROLASE-RELATED DOMAIN-CONTAINING PROTEIN-RELATED"/>
    <property type="match status" value="1"/>
</dbReference>
<evidence type="ECO:0000256" key="1">
    <source>
        <dbReference type="ARBA" id="ARBA00023239"/>
    </source>
</evidence>
<dbReference type="Gene3D" id="3.20.20.140">
    <property type="entry name" value="Metal-dependent hydrolases"/>
    <property type="match status" value="1"/>
</dbReference>
<evidence type="ECO:0000259" key="2">
    <source>
        <dbReference type="Pfam" id="PF04909"/>
    </source>
</evidence>
<dbReference type="InterPro" id="IPR006680">
    <property type="entry name" value="Amidohydro-rel"/>
</dbReference>
<organism evidence="3 4">
    <name type="scientific">Synechocystis salina LEGE 00031</name>
    <dbReference type="NCBI Taxonomy" id="1828736"/>
    <lineage>
        <taxon>Bacteria</taxon>
        <taxon>Bacillati</taxon>
        <taxon>Cyanobacteriota</taxon>
        <taxon>Cyanophyceae</taxon>
        <taxon>Synechococcales</taxon>
        <taxon>Merismopediaceae</taxon>
        <taxon>Synechocystis</taxon>
    </lineage>
</organism>
<dbReference type="PANTHER" id="PTHR21240">
    <property type="entry name" value="2-AMINO-3-CARBOXYLMUCONATE-6-SEMIALDEHYDE DECARBOXYLASE"/>
    <property type="match status" value="1"/>
</dbReference>
<evidence type="ECO:0000313" key="4">
    <source>
        <dbReference type="Proteomes" id="UP000658720"/>
    </source>
</evidence>
<evidence type="ECO:0000313" key="3">
    <source>
        <dbReference type="EMBL" id="MBE9253264.1"/>
    </source>
</evidence>
<accession>A0ABR9VPM5</accession>
<keyword evidence="4" id="KW-1185">Reference proteome</keyword>
<keyword evidence="1" id="KW-0456">Lyase</keyword>
<sequence>MMKRIAVEEAFVTQEIADEWTKVLAKGAKNEPGFRKMGETILANSPGTRIIHERLIHLGAGRIAYMDATGIDIQVISITSPGVQVFEPELAITLARQANDQLSEAVKNYPDRFAGLAAVAPQCPQAAAMEIERAIQKLGLCGVLINSHTGGKYLDDKNYWEIFAAAEANNAPIYLHPRTPSPEMISPFLDYGLYFAGWGFTVETATHGLRLIMGGVFDQFPKLKIILGHMGEGLPYWLQRIDNRYSLQVEIGAVPKMPRLPSEYFKDHFVITTSGVCSPPALRHVLDVLGADAVLFAADYPYESVEEAVSFLDNAPISDQERHKIYQTNAEKLFRLGITNGSNDTLST</sequence>
<name>A0ABR9VPM5_9SYNC</name>
<protein>
    <submittedName>
        <fullName evidence="3">Amidohydrolase</fullName>
    </submittedName>
</protein>
<dbReference type="InterPro" id="IPR032465">
    <property type="entry name" value="ACMSD"/>
</dbReference>
<comment type="caution">
    <text evidence="3">The sequence shown here is derived from an EMBL/GenBank/DDBJ whole genome shotgun (WGS) entry which is preliminary data.</text>
</comment>
<proteinExistence type="predicted"/>
<dbReference type="Proteomes" id="UP000658720">
    <property type="component" value="Unassembled WGS sequence"/>
</dbReference>
<dbReference type="EMBL" id="JADEVV010000010">
    <property type="protein sequence ID" value="MBE9253264.1"/>
    <property type="molecule type" value="Genomic_DNA"/>
</dbReference>
<reference evidence="3 4" key="1">
    <citation type="submission" date="2020-10" db="EMBL/GenBank/DDBJ databases">
        <authorList>
            <person name="Castelo-Branco R."/>
            <person name="Eusebio N."/>
            <person name="Adriana R."/>
            <person name="Vieira A."/>
            <person name="Brugerolle De Fraissinette N."/>
            <person name="Rezende De Castro R."/>
            <person name="Schneider M.P."/>
            <person name="Vasconcelos V."/>
            <person name="Leao P.N."/>
        </authorList>
    </citation>
    <scope>NUCLEOTIDE SEQUENCE [LARGE SCALE GENOMIC DNA]</scope>
    <source>
        <strain evidence="3 4">LEGE 00031</strain>
    </source>
</reference>